<dbReference type="Proteomes" id="UP000243588">
    <property type="component" value="Unassembled WGS sequence"/>
</dbReference>
<dbReference type="SMART" id="SM00563">
    <property type="entry name" value="PlsC"/>
    <property type="match status" value="1"/>
</dbReference>
<protein>
    <submittedName>
        <fullName evidence="6">1-acyl-sn-glycerol-3-phosphate acyltransferase</fullName>
    </submittedName>
</protein>
<dbReference type="GO" id="GO:0003841">
    <property type="term" value="F:1-acylglycerol-3-phosphate O-acyltransferase activity"/>
    <property type="evidence" value="ECO:0007669"/>
    <property type="project" value="TreeGrafter"/>
</dbReference>
<name>A0A1G8B2G9_9FLAO</name>
<dbReference type="EMBL" id="FNDQ01000001">
    <property type="protein sequence ID" value="SDH27233.1"/>
    <property type="molecule type" value="Genomic_DNA"/>
</dbReference>
<keyword evidence="4" id="KW-1133">Transmembrane helix</keyword>
<feature type="transmembrane region" description="Helical" evidence="4">
    <location>
        <begin position="14"/>
        <end position="35"/>
    </location>
</feature>
<evidence type="ECO:0000256" key="1">
    <source>
        <dbReference type="ARBA" id="ARBA00005189"/>
    </source>
</evidence>
<keyword evidence="4" id="KW-0812">Transmembrane</keyword>
<keyword evidence="7" id="KW-1185">Reference proteome</keyword>
<evidence type="ECO:0000256" key="4">
    <source>
        <dbReference type="SAM" id="Phobius"/>
    </source>
</evidence>
<dbReference type="CDD" id="cd07989">
    <property type="entry name" value="LPLAT_AGPAT-like"/>
    <property type="match status" value="1"/>
</dbReference>
<dbReference type="Pfam" id="PF01553">
    <property type="entry name" value="Acyltransferase"/>
    <property type="match status" value="1"/>
</dbReference>
<dbReference type="SUPFAM" id="SSF69593">
    <property type="entry name" value="Glycerol-3-phosphate (1)-acyltransferase"/>
    <property type="match status" value="1"/>
</dbReference>
<keyword evidence="4" id="KW-0472">Membrane</keyword>
<feature type="domain" description="Phospholipid/glycerol acyltransferase" evidence="5">
    <location>
        <begin position="77"/>
        <end position="193"/>
    </location>
</feature>
<dbReference type="InterPro" id="IPR002123">
    <property type="entry name" value="Plipid/glycerol_acylTrfase"/>
</dbReference>
<proteinExistence type="predicted"/>
<accession>A0A1G8B2G9</accession>
<dbReference type="GO" id="GO:0006654">
    <property type="term" value="P:phosphatidic acid biosynthetic process"/>
    <property type="evidence" value="ECO:0007669"/>
    <property type="project" value="TreeGrafter"/>
</dbReference>
<dbReference type="STRING" id="702745.SAMN05421818_10188"/>
<evidence type="ECO:0000259" key="5">
    <source>
        <dbReference type="SMART" id="SM00563"/>
    </source>
</evidence>
<evidence type="ECO:0000256" key="2">
    <source>
        <dbReference type="ARBA" id="ARBA00022679"/>
    </source>
</evidence>
<keyword evidence="2 6" id="KW-0808">Transferase</keyword>
<gene>
    <name evidence="6" type="ORF">SAMN05421818_10188</name>
</gene>
<dbReference type="RefSeq" id="WP_090404501.1">
    <property type="nucleotide sequence ID" value="NZ_FNDQ01000001.1"/>
</dbReference>
<dbReference type="PANTHER" id="PTHR10434">
    <property type="entry name" value="1-ACYL-SN-GLYCEROL-3-PHOSPHATE ACYLTRANSFERASE"/>
    <property type="match status" value="1"/>
</dbReference>
<comment type="pathway">
    <text evidence="1">Lipid metabolism.</text>
</comment>
<evidence type="ECO:0000313" key="6">
    <source>
        <dbReference type="EMBL" id="SDH27233.1"/>
    </source>
</evidence>
<keyword evidence="3 6" id="KW-0012">Acyltransferase</keyword>
<reference evidence="7" key="1">
    <citation type="submission" date="2016-10" db="EMBL/GenBank/DDBJ databases">
        <authorList>
            <person name="Varghese N."/>
            <person name="Submissions S."/>
        </authorList>
    </citation>
    <scope>NUCLEOTIDE SEQUENCE [LARGE SCALE GENOMIC DNA]</scope>
    <source>
        <strain evidence="7">DSM 23313</strain>
    </source>
</reference>
<evidence type="ECO:0000256" key="3">
    <source>
        <dbReference type="ARBA" id="ARBA00023315"/>
    </source>
</evidence>
<evidence type="ECO:0000313" key="7">
    <source>
        <dbReference type="Proteomes" id="UP000243588"/>
    </source>
</evidence>
<sequence>MKVIKSFFSVLWRVWFYIWMTLVIIILSPLLLVTIHFENSYSSFYKVARIWAKLTFYGIGMRYNVEEYQPLEKGNSYMFIANHTSMLDIMMMYILVKDNPFVFVGKKELANIPIFGYFYRKTCILVDRADAKSRFQVFQSAQEKLSKGLSICIFPEGGVTDDRSIILDRFKDGAFRLAIEHQIPIASFALGKLRHFFPFVWGIGYPGKVPVKMLEVINTTGLTLESRNEVKEHAFQMILGPVENWEREVKAKL</sequence>
<organism evidence="6 7">
    <name type="scientific">Myroides phaeus</name>
    <dbReference type="NCBI Taxonomy" id="702745"/>
    <lineage>
        <taxon>Bacteria</taxon>
        <taxon>Pseudomonadati</taxon>
        <taxon>Bacteroidota</taxon>
        <taxon>Flavobacteriia</taxon>
        <taxon>Flavobacteriales</taxon>
        <taxon>Flavobacteriaceae</taxon>
        <taxon>Myroides</taxon>
    </lineage>
</organism>
<dbReference type="AlphaFoldDB" id="A0A1G8B2G9"/>
<dbReference type="PANTHER" id="PTHR10434:SF11">
    <property type="entry name" value="1-ACYL-SN-GLYCEROL-3-PHOSPHATE ACYLTRANSFERASE"/>
    <property type="match status" value="1"/>
</dbReference>